<sequence>MTCEKGNMSHTPSYSPVLDSLENIRENLIEDSNPITNPFYYAQDRHGWYNEVAAKTCEQSRRQKSEEEIKKKKVKSNSLQNTSFIMRKETGDVLHLIKIIIHDLDGRNIDEINTESGNAAVNVQYLVTSAYDDIMDETEHLVCIVVKKLSKYSI</sequence>
<organism evidence="1 2">
    <name type="scientific">Parnassius mnemosyne</name>
    <name type="common">clouded apollo</name>
    <dbReference type="NCBI Taxonomy" id="213953"/>
    <lineage>
        <taxon>Eukaryota</taxon>
        <taxon>Metazoa</taxon>
        <taxon>Ecdysozoa</taxon>
        <taxon>Arthropoda</taxon>
        <taxon>Hexapoda</taxon>
        <taxon>Insecta</taxon>
        <taxon>Pterygota</taxon>
        <taxon>Neoptera</taxon>
        <taxon>Endopterygota</taxon>
        <taxon>Lepidoptera</taxon>
        <taxon>Glossata</taxon>
        <taxon>Ditrysia</taxon>
        <taxon>Papilionoidea</taxon>
        <taxon>Papilionidae</taxon>
        <taxon>Parnassiinae</taxon>
        <taxon>Parnassini</taxon>
        <taxon>Parnassius</taxon>
        <taxon>Driopa</taxon>
    </lineage>
</organism>
<reference evidence="1 2" key="1">
    <citation type="submission" date="2023-11" db="EMBL/GenBank/DDBJ databases">
        <authorList>
            <person name="Hedman E."/>
            <person name="Englund M."/>
            <person name="Stromberg M."/>
            <person name="Nyberg Akerstrom W."/>
            <person name="Nylinder S."/>
            <person name="Jareborg N."/>
            <person name="Kallberg Y."/>
            <person name="Kronander E."/>
        </authorList>
    </citation>
    <scope>NUCLEOTIDE SEQUENCE [LARGE SCALE GENOMIC DNA]</scope>
</reference>
<name>A0AAV1KDE7_9NEOP</name>
<gene>
    <name evidence="1" type="ORF">PARMNEM_LOCUS1807</name>
</gene>
<proteinExistence type="predicted"/>
<keyword evidence="2" id="KW-1185">Reference proteome</keyword>
<evidence type="ECO:0000313" key="2">
    <source>
        <dbReference type="Proteomes" id="UP001314205"/>
    </source>
</evidence>
<dbReference type="AlphaFoldDB" id="A0AAV1KDE7"/>
<comment type="caution">
    <text evidence="1">The sequence shown here is derived from an EMBL/GenBank/DDBJ whole genome shotgun (WGS) entry which is preliminary data.</text>
</comment>
<accession>A0AAV1KDE7</accession>
<dbReference type="EMBL" id="CAVLGL010000013">
    <property type="protein sequence ID" value="CAK1579937.1"/>
    <property type="molecule type" value="Genomic_DNA"/>
</dbReference>
<evidence type="ECO:0000313" key="1">
    <source>
        <dbReference type="EMBL" id="CAK1579937.1"/>
    </source>
</evidence>
<dbReference type="Proteomes" id="UP001314205">
    <property type="component" value="Unassembled WGS sequence"/>
</dbReference>
<protein>
    <submittedName>
        <fullName evidence="1">Uncharacterized protein</fullName>
    </submittedName>
</protein>